<keyword evidence="1" id="KW-0812">Transmembrane</keyword>
<gene>
    <name evidence="2" type="ORF">g.57946</name>
</gene>
<proteinExistence type="predicted"/>
<keyword evidence="1" id="KW-1133">Transmembrane helix</keyword>
<keyword evidence="1" id="KW-0472">Membrane</keyword>
<protein>
    <submittedName>
        <fullName evidence="2">Uncharacterized protein</fullName>
    </submittedName>
</protein>
<evidence type="ECO:0000313" key="2">
    <source>
        <dbReference type="EMBL" id="JAS80972.1"/>
    </source>
</evidence>
<dbReference type="EMBL" id="GECU01026734">
    <property type="protein sequence ID" value="JAS80972.1"/>
    <property type="molecule type" value="Transcribed_RNA"/>
</dbReference>
<evidence type="ECO:0000256" key="1">
    <source>
        <dbReference type="SAM" id="Phobius"/>
    </source>
</evidence>
<dbReference type="AlphaFoldDB" id="A0A1B6I207"/>
<sequence length="117" mass="13320">KLYTKSSKTSISNHLMKIILFTQTLVFFRNKRKVKKTKMSRNGSGCVHALLGMLRHDVDFEVVLALRSVRTVWALVLRFFAALQPHVAQQVVLACVLATAPTTRKHLRSLETTEQSR</sequence>
<accession>A0A1B6I207</accession>
<feature type="non-terminal residue" evidence="2">
    <location>
        <position position="1"/>
    </location>
</feature>
<feature type="transmembrane region" description="Helical" evidence="1">
    <location>
        <begin position="12"/>
        <end position="28"/>
    </location>
</feature>
<name>A0A1B6I207_9HEMI</name>
<reference evidence="2" key="1">
    <citation type="submission" date="2015-11" db="EMBL/GenBank/DDBJ databases">
        <title>De novo transcriptome assembly of four potential Pierce s Disease insect vectors from Arizona vineyards.</title>
        <authorList>
            <person name="Tassone E.E."/>
        </authorList>
    </citation>
    <scope>NUCLEOTIDE SEQUENCE</scope>
</reference>
<organism evidence="2">
    <name type="scientific">Homalodisca liturata</name>
    <dbReference type="NCBI Taxonomy" id="320908"/>
    <lineage>
        <taxon>Eukaryota</taxon>
        <taxon>Metazoa</taxon>
        <taxon>Ecdysozoa</taxon>
        <taxon>Arthropoda</taxon>
        <taxon>Hexapoda</taxon>
        <taxon>Insecta</taxon>
        <taxon>Pterygota</taxon>
        <taxon>Neoptera</taxon>
        <taxon>Paraneoptera</taxon>
        <taxon>Hemiptera</taxon>
        <taxon>Auchenorrhyncha</taxon>
        <taxon>Membracoidea</taxon>
        <taxon>Cicadellidae</taxon>
        <taxon>Cicadellinae</taxon>
        <taxon>Proconiini</taxon>
        <taxon>Homalodisca</taxon>
    </lineage>
</organism>